<accession>A0A1I4GR09</accession>
<dbReference type="STRING" id="1280847.SAMN04488036_109149"/>
<keyword evidence="2 5" id="KW-0238">DNA-binding</keyword>
<evidence type="ECO:0000256" key="2">
    <source>
        <dbReference type="ARBA" id="ARBA00023125"/>
    </source>
</evidence>
<dbReference type="InterPro" id="IPR009057">
    <property type="entry name" value="Homeodomain-like_sf"/>
</dbReference>
<feature type="domain" description="HTH araC/xylS-type" evidence="4">
    <location>
        <begin position="190"/>
        <end position="288"/>
    </location>
</feature>
<dbReference type="InterPro" id="IPR018062">
    <property type="entry name" value="HTH_AraC-typ_CS"/>
</dbReference>
<dbReference type="RefSeq" id="WP_170846783.1">
    <property type="nucleotide sequence ID" value="NZ_FOSZ01000009.1"/>
</dbReference>
<dbReference type="InterPro" id="IPR018060">
    <property type="entry name" value="HTH_AraC"/>
</dbReference>
<dbReference type="Pfam" id="PF12833">
    <property type="entry name" value="HTH_18"/>
    <property type="match status" value="1"/>
</dbReference>
<dbReference type="GO" id="GO:0043565">
    <property type="term" value="F:sequence-specific DNA binding"/>
    <property type="evidence" value="ECO:0007669"/>
    <property type="project" value="InterPro"/>
</dbReference>
<dbReference type="Pfam" id="PF06719">
    <property type="entry name" value="AraC_N"/>
    <property type="match status" value="1"/>
</dbReference>
<evidence type="ECO:0000256" key="1">
    <source>
        <dbReference type="ARBA" id="ARBA00023015"/>
    </source>
</evidence>
<evidence type="ECO:0000313" key="6">
    <source>
        <dbReference type="Proteomes" id="UP000198851"/>
    </source>
</evidence>
<dbReference type="GO" id="GO:0003700">
    <property type="term" value="F:DNA-binding transcription factor activity"/>
    <property type="evidence" value="ECO:0007669"/>
    <property type="project" value="InterPro"/>
</dbReference>
<evidence type="ECO:0000256" key="3">
    <source>
        <dbReference type="ARBA" id="ARBA00023163"/>
    </source>
</evidence>
<dbReference type="SUPFAM" id="SSF46689">
    <property type="entry name" value="Homeodomain-like"/>
    <property type="match status" value="2"/>
</dbReference>
<dbReference type="AlphaFoldDB" id="A0A1I4GR09"/>
<keyword evidence="6" id="KW-1185">Reference proteome</keyword>
<keyword evidence="3" id="KW-0804">Transcription</keyword>
<organism evidence="5 6">
    <name type="scientific">Shimia haliotis</name>
    <dbReference type="NCBI Taxonomy" id="1280847"/>
    <lineage>
        <taxon>Bacteria</taxon>
        <taxon>Pseudomonadati</taxon>
        <taxon>Pseudomonadota</taxon>
        <taxon>Alphaproteobacteria</taxon>
        <taxon>Rhodobacterales</taxon>
        <taxon>Roseobacteraceae</taxon>
    </lineage>
</organism>
<dbReference type="Gene3D" id="1.10.10.60">
    <property type="entry name" value="Homeodomain-like"/>
    <property type="match status" value="2"/>
</dbReference>
<gene>
    <name evidence="5" type="ORF">SAMN04488036_109149</name>
</gene>
<name>A0A1I4GR09_9RHOB</name>
<evidence type="ECO:0000259" key="4">
    <source>
        <dbReference type="PROSITE" id="PS01124"/>
    </source>
</evidence>
<dbReference type="PANTHER" id="PTHR43436:SF2">
    <property type="entry name" value="ARAC_XYLS FAMILY TRANSCRIPTIONAL REGULATOR"/>
    <property type="match status" value="1"/>
</dbReference>
<protein>
    <submittedName>
        <fullName evidence="5">AraC-type DNA-binding protein</fullName>
    </submittedName>
</protein>
<proteinExistence type="predicted"/>
<dbReference type="SMART" id="SM00342">
    <property type="entry name" value="HTH_ARAC"/>
    <property type="match status" value="1"/>
</dbReference>
<dbReference type="Proteomes" id="UP000198851">
    <property type="component" value="Unassembled WGS sequence"/>
</dbReference>
<dbReference type="PANTHER" id="PTHR43436">
    <property type="entry name" value="ARAC-FAMILY TRANSCRIPTIONAL REGULATOR"/>
    <property type="match status" value="1"/>
</dbReference>
<keyword evidence="1" id="KW-0805">Transcription regulation</keyword>
<dbReference type="EMBL" id="FOSZ01000009">
    <property type="protein sequence ID" value="SFL32522.1"/>
    <property type="molecule type" value="Genomic_DNA"/>
</dbReference>
<evidence type="ECO:0000313" key="5">
    <source>
        <dbReference type="EMBL" id="SFL32522.1"/>
    </source>
</evidence>
<reference evidence="6" key="1">
    <citation type="submission" date="2016-10" db="EMBL/GenBank/DDBJ databases">
        <authorList>
            <person name="Varghese N."/>
            <person name="Submissions S."/>
        </authorList>
    </citation>
    <scope>NUCLEOTIDE SEQUENCE [LARGE SCALE GENOMIC DNA]</scope>
    <source>
        <strain evidence="6">DSM 28453</strain>
    </source>
</reference>
<dbReference type="InterPro" id="IPR009594">
    <property type="entry name" value="Tscrpt_reg_HTH_AraC_N"/>
</dbReference>
<dbReference type="PROSITE" id="PS00041">
    <property type="entry name" value="HTH_ARAC_FAMILY_1"/>
    <property type="match status" value="1"/>
</dbReference>
<sequence>MDVIDSVKTTYGFGSGAGFVETFNPAVRFFWSTQPVARAPLIYKAGLVIILQGSKVGYLEDRVFHYDRDQYLALSVPIPFDCATTASEADPLLGLFIDLDLTEVNDLARVLPLETAPTKSFTQIGVEPAPVGTEMHQSIARLLQTLTSRPASLAIGKGLVREITFHALQGPHGLALRSMTQTDSHHDKISRSIARIRENYTEDLTVEDLARDAAMSTSVFHRAFKDITGSSPHQYLKTTRLHRAKGLIVSHGFPVGEAARRVGYDNPAHFSREFKKLFNVSPKAAQMAGYQEIDI</sequence>
<dbReference type="PROSITE" id="PS01124">
    <property type="entry name" value="HTH_ARAC_FAMILY_2"/>
    <property type="match status" value="1"/>
</dbReference>